<evidence type="ECO:0000313" key="5">
    <source>
        <dbReference type="Proteomes" id="UP000603434"/>
    </source>
</evidence>
<dbReference type="Gene3D" id="6.10.340.10">
    <property type="match status" value="1"/>
</dbReference>
<organism evidence="4 5">
    <name type="scientific">Candidatus Desulfatibia profunda</name>
    <dbReference type="NCBI Taxonomy" id="2841695"/>
    <lineage>
        <taxon>Bacteria</taxon>
        <taxon>Pseudomonadati</taxon>
        <taxon>Thermodesulfobacteriota</taxon>
        <taxon>Desulfobacteria</taxon>
        <taxon>Desulfobacterales</taxon>
        <taxon>Desulfobacterales incertae sedis</taxon>
        <taxon>Candidatus Desulfatibia</taxon>
    </lineage>
</organism>
<feature type="transmembrane region" description="Helical" evidence="2">
    <location>
        <begin position="78"/>
        <end position="101"/>
    </location>
</feature>
<keyword evidence="2" id="KW-0812">Transmembrane</keyword>
<dbReference type="PROSITE" id="PS50885">
    <property type="entry name" value="HAMP"/>
    <property type="match status" value="1"/>
</dbReference>
<gene>
    <name evidence="4" type="ORF">H8E23_14240</name>
</gene>
<keyword evidence="2" id="KW-1133">Transmembrane helix</keyword>
<feature type="coiled-coil region" evidence="1">
    <location>
        <begin position="140"/>
        <end position="174"/>
    </location>
</feature>
<comment type="caution">
    <text evidence="4">The sequence shown here is derived from an EMBL/GenBank/DDBJ whole genome shotgun (WGS) entry which is preliminary data.</text>
</comment>
<dbReference type="InterPro" id="IPR003660">
    <property type="entry name" value="HAMP_dom"/>
</dbReference>
<evidence type="ECO:0000256" key="1">
    <source>
        <dbReference type="SAM" id="Coils"/>
    </source>
</evidence>
<dbReference type="EMBL" id="JACNJH010000201">
    <property type="protein sequence ID" value="MBC8362544.1"/>
    <property type="molecule type" value="Genomic_DNA"/>
</dbReference>
<name>A0A8J6TN16_9BACT</name>
<dbReference type="SUPFAM" id="SSF158472">
    <property type="entry name" value="HAMP domain-like"/>
    <property type="match status" value="1"/>
</dbReference>
<reference evidence="4 5" key="1">
    <citation type="submission" date="2020-08" db="EMBL/GenBank/DDBJ databases">
        <title>Bridging the membrane lipid divide: bacteria of the FCB group superphylum have the potential to synthesize archaeal ether lipids.</title>
        <authorList>
            <person name="Villanueva L."/>
            <person name="Von Meijenfeldt F.A.B."/>
            <person name="Westbye A.B."/>
            <person name="Yadav S."/>
            <person name="Hopmans E.C."/>
            <person name="Dutilh B.E."/>
            <person name="Sinninghe Damste J.S."/>
        </authorList>
    </citation>
    <scope>NUCLEOTIDE SEQUENCE [LARGE SCALE GENOMIC DNA]</scope>
    <source>
        <strain evidence="4">NIOZ-UU30</strain>
    </source>
</reference>
<keyword evidence="2" id="KW-0472">Membrane</keyword>
<dbReference type="GO" id="GO:0016020">
    <property type="term" value="C:membrane"/>
    <property type="evidence" value="ECO:0007669"/>
    <property type="project" value="InterPro"/>
</dbReference>
<evidence type="ECO:0000256" key="2">
    <source>
        <dbReference type="SAM" id="Phobius"/>
    </source>
</evidence>
<dbReference type="Proteomes" id="UP000603434">
    <property type="component" value="Unassembled WGS sequence"/>
</dbReference>
<feature type="transmembrane region" description="Helical" evidence="2">
    <location>
        <begin position="25"/>
        <end position="47"/>
    </location>
</feature>
<dbReference type="AlphaFoldDB" id="A0A8J6TN16"/>
<protein>
    <submittedName>
        <fullName evidence="4">Methyl-accepting chemotaxis protein</fullName>
    </submittedName>
</protein>
<feature type="domain" description="HAMP" evidence="3">
    <location>
        <begin position="103"/>
        <end position="155"/>
    </location>
</feature>
<proteinExistence type="predicted"/>
<evidence type="ECO:0000259" key="3">
    <source>
        <dbReference type="PROSITE" id="PS50885"/>
    </source>
</evidence>
<sequence length="188" mass="21533">MTKGPHQRQTYIVDPEFQYGLIRKLAMIAVMIIVMSLAFLVVAHHLYGDVQIEVSQPDPFAVSESLTTLPVQISLFKLLWPVLAICVLVTLVVIFFFGVIISHRMAGPIYRIRHTLDQMVQGELGGEIRLRSKDDFKSLAENVNTLKKSWQIQIKELKELCQKLETGDEDMQKKHLKRLNEILATFKT</sequence>
<evidence type="ECO:0000313" key="4">
    <source>
        <dbReference type="EMBL" id="MBC8362544.1"/>
    </source>
</evidence>
<accession>A0A8J6TN16</accession>
<keyword evidence="1" id="KW-0175">Coiled coil</keyword>
<dbReference type="GO" id="GO:0007165">
    <property type="term" value="P:signal transduction"/>
    <property type="evidence" value="ECO:0007669"/>
    <property type="project" value="InterPro"/>
</dbReference>